<dbReference type="InterPro" id="IPR029058">
    <property type="entry name" value="AB_hydrolase_fold"/>
</dbReference>
<proteinExistence type="predicted"/>
<dbReference type="EMBL" id="JACICB010000009">
    <property type="protein sequence ID" value="MBB3706515.1"/>
    <property type="molecule type" value="Genomic_DNA"/>
</dbReference>
<dbReference type="Pfam" id="PF01738">
    <property type="entry name" value="DLH"/>
    <property type="match status" value="1"/>
</dbReference>
<gene>
    <name evidence="2" type="ORF">AA2016_1618</name>
    <name evidence="3" type="ORF">FHS67_002837</name>
</gene>
<dbReference type="Proteomes" id="UP000577697">
    <property type="component" value="Unassembled WGS sequence"/>
</dbReference>
<evidence type="ECO:0000313" key="4">
    <source>
        <dbReference type="Proteomes" id="UP000075755"/>
    </source>
</evidence>
<evidence type="ECO:0000313" key="5">
    <source>
        <dbReference type="Proteomes" id="UP000577697"/>
    </source>
</evidence>
<keyword evidence="5" id="KW-1185">Reference proteome</keyword>
<dbReference type="InterPro" id="IPR002925">
    <property type="entry name" value="Dienelactn_hydro"/>
</dbReference>
<dbReference type="RefSeq" id="WP_067957344.1">
    <property type="nucleotide sequence ID" value="NZ_CP015005.1"/>
</dbReference>
<dbReference type="SUPFAM" id="SSF53474">
    <property type="entry name" value="alpha/beta-Hydrolases"/>
    <property type="match status" value="1"/>
</dbReference>
<reference evidence="3 5" key="2">
    <citation type="submission" date="2020-08" db="EMBL/GenBank/DDBJ databases">
        <title>Genomic Encyclopedia of Type Strains, Phase IV (KMG-IV): sequencing the most valuable type-strain genomes for metagenomic binning, comparative biology and taxonomic classification.</title>
        <authorList>
            <person name="Goeker M."/>
        </authorList>
    </citation>
    <scope>NUCLEOTIDE SEQUENCE [LARGE SCALE GENOMIC DNA]</scope>
    <source>
        <strain evidence="3 5">DSM 10368</strain>
    </source>
</reference>
<evidence type="ECO:0000313" key="3">
    <source>
        <dbReference type="EMBL" id="MBB3706515.1"/>
    </source>
</evidence>
<dbReference type="Gene3D" id="3.40.50.1820">
    <property type="entry name" value="alpha/beta hydrolase"/>
    <property type="match status" value="1"/>
</dbReference>
<dbReference type="Proteomes" id="UP000075755">
    <property type="component" value="Chromosome"/>
</dbReference>
<organism evidence="2 4">
    <name type="scientific">Aminobacter aminovorans</name>
    <name type="common">Chelatobacter heintzii</name>
    <dbReference type="NCBI Taxonomy" id="83263"/>
    <lineage>
        <taxon>Bacteria</taxon>
        <taxon>Pseudomonadati</taxon>
        <taxon>Pseudomonadota</taxon>
        <taxon>Alphaproteobacteria</taxon>
        <taxon>Hyphomicrobiales</taxon>
        <taxon>Phyllobacteriaceae</taxon>
        <taxon>Aminobacter</taxon>
    </lineage>
</organism>
<feature type="domain" description="Dienelactone hydrolase" evidence="1">
    <location>
        <begin position="89"/>
        <end position="183"/>
    </location>
</feature>
<dbReference type="EMBL" id="CP015005">
    <property type="protein sequence ID" value="AMS40550.1"/>
    <property type="molecule type" value="Genomic_DNA"/>
</dbReference>
<name>A0AAC8YLF1_AMIAI</name>
<reference evidence="2 4" key="1">
    <citation type="submission" date="2016-03" db="EMBL/GenBank/DDBJ databases">
        <title>Complete genome of Aminobacter aminovorans KCTC 2477.</title>
        <authorList>
            <person name="Kim K.M."/>
        </authorList>
    </citation>
    <scope>NUCLEOTIDE SEQUENCE [LARGE SCALE GENOMIC DNA]</scope>
    <source>
        <strain evidence="2 4">KCTC 2477</strain>
    </source>
</reference>
<dbReference type="AlphaFoldDB" id="A0AAC8YLF1"/>
<dbReference type="KEGG" id="aak:AA2016_1618"/>
<accession>A0AAC8YLF1</accession>
<dbReference type="GO" id="GO:0016787">
    <property type="term" value="F:hydrolase activity"/>
    <property type="evidence" value="ECO:0007669"/>
    <property type="project" value="InterPro"/>
</dbReference>
<evidence type="ECO:0000259" key="1">
    <source>
        <dbReference type="Pfam" id="PF01738"/>
    </source>
</evidence>
<evidence type="ECO:0000313" key="2">
    <source>
        <dbReference type="EMBL" id="AMS40550.1"/>
    </source>
</evidence>
<sequence>MSKDAYIHKVLPGEPGGPLVFAFHGTGGDENQLLGFARELAPGATIVSPRGDVSEMGAARFFRRTGEGVYDMEDLARATGKMAEFVKTHVAAVEPSQVLALGYSNGANILASVLFAEPDLFDAVALMHPLIPFAPDVKGSLSGRHVLITAGRRDPICAPDLTSRLDACLRQAGADISLEWHDGGHEVRPNEIEAVKSLFAGVTKGAAA</sequence>
<protein>
    <submittedName>
        <fullName evidence="2 3">Esterase</fullName>
    </submittedName>
</protein>